<protein>
    <submittedName>
        <fullName evidence="2">Uncharacterized protein</fullName>
    </submittedName>
</protein>
<dbReference type="EMBL" id="FNXT01000030">
    <property type="protein sequence ID" value="SZX59850.1"/>
    <property type="molecule type" value="Genomic_DNA"/>
</dbReference>
<keyword evidence="3" id="KW-1185">Reference proteome</keyword>
<dbReference type="AlphaFoldDB" id="A0A383V4K7"/>
<name>A0A383V4K7_TETOB</name>
<evidence type="ECO:0000256" key="1">
    <source>
        <dbReference type="SAM" id="MobiDB-lite"/>
    </source>
</evidence>
<proteinExistence type="predicted"/>
<gene>
    <name evidence="2" type="ORF">BQ4739_LOCUS453</name>
</gene>
<feature type="compositionally biased region" description="Low complexity" evidence="1">
    <location>
        <begin position="82"/>
        <end position="93"/>
    </location>
</feature>
<feature type="region of interest" description="Disordered" evidence="1">
    <location>
        <begin position="235"/>
        <end position="264"/>
    </location>
</feature>
<dbReference type="STRING" id="3088.A0A383V4K7"/>
<dbReference type="Proteomes" id="UP000256970">
    <property type="component" value="Unassembled WGS sequence"/>
</dbReference>
<evidence type="ECO:0000313" key="3">
    <source>
        <dbReference type="Proteomes" id="UP000256970"/>
    </source>
</evidence>
<organism evidence="2 3">
    <name type="scientific">Tetradesmus obliquus</name>
    <name type="common">Green alga</name>
    <name type="synonym">Acutodesmus obliquus</name>
    <dbReference type="NCBI Taxonomy" id="3088"/>
    <lineage>
        <taxon>Eukaryota</taxon>
        <taxon>Viridiplantae</taxon>
        <taxon>Chlorophyta</taxon>
        <taxon>core chlorophytes</taxon>
        <taxon>Chlorophyceae</taxon>
        <taxon>CS clade</taxon>
        <taxon>Sphaeropleales</taxon>
        <taxon>Scenedesmaceae</taxon>
        <taxon>Tetradesmus</taxon>
    </lineage>
</organism>
<sequence length="264" mass="28539">MADPALQQLREDALTMLVLWATTQEYSADIESLLKQWAGTFQIPDVDLMQRLTDATSGELQRPPDRRTGLGHSLELQATTPTAAAATAAAGGPFVPSGSKRPAAGDAGGSSKRYKTLPVVDSSETPFANIGPALGRKVLRYWPKDAGRNKGDPWFAAVVTDYEEDTGAHILTYQFGTQKEEKERVALALKQPSELRLTEDFIDLLEWYGDPKKRRKSSAVEKSVYLRKQYQALHGAAPGSGRAKSGKGGGKAHSNSALSSGYSM</sequence>
<feature type="region of interest" description="Disordered" evidence="1">
    <location>
        <begin position="82"/>
        <end position="112"/>
    </location>
</feature>
<reference evidence="2 3" key="1">
    <citation type="submission" date="2016-10" db="EMBL/GenBank/DDBJ databases">
        <authorList>
            <person name="Cai Z."/>
        </authorList>
    </citation>
    <scope>NUCLEOTIDE SEQUENCE [LARGE SCALE GENOMIC DNA]</scope>
</reference>
<evidence type="ECO:0000313" key="2">
    <source>
        <dbReference type="EMBL" id="SZX59850.1"/>
    </source>
</evidence>
<accession>A0A383V4K7</accession>